<feature type="domain" description="Bvu-2165-like IHF-HU-like DNA-binding" evidence="2">
    <location>
        <begin position="14"/>
        <end position="128"/>
    </location>
</feature>
<dbReference type="Proteomes" id="UP000036847">
    <property type="component" value="Chromosome"/>
</dbReference>
<dbReference type="InterPro" id="IPR049893">
    <property type="entry name" value="Bvu_2165-like_IHF-HU-DNA_bdg"/>
</dbReference>
<name>A0A0I9RS65_BACFG</name>
<accession>A0A0I9RS65</accession>
<reference evidence="4 6" key="2">
    <citation type="submission" date="2018-08" db="EMBL/GenBank/DDBJ databases">
        <title>A genome reference for cultivated species of the human gut microbiota.</title>
        <authorList>
            <person name="Zou Y."/>
            <person name="Xue W."/>
            <person name="Luo G."/>
        </authorList>
    </citation>
    <scope>NUCLEOTIDE SEQUENCE [LARGE SCALE GENOMIC DNA]</scope>
    <source>
        <strain evidence="4 6">AM18-6</strain>
    </source>
</reference>
<dbReference type="EMBL" id="CP036546">
    <property type="protein sequence ID" value="QCQ47237.1"/>
    <property type="molecule type" value="Genomic_DNA"/>
</dbReference>
<dbReference type="CDD" id="cd13833">
    <property type="entry name" value="HU_IHF_like"/>
    <property type="match status" value="1"/>
</dbReference>
<dbReference type="RefSeq" id="WP_005808041.1">
    <property type="nucleotide sequence ID" value="NZ_CP036539.1"/>
</dbReference>
<dbReference type="InterPro" id="IPR027824">
    <property type="entry name" value="DUF4469"/>
</dbReference>
<dbReference type="OrthoDB" id="1097981at2"/>
<protein>
    <submittedName>
        <fullName evidence="4">DUF4469 domain-containing protein</fullName>
    </submittedName>
</protein>
<dbReference type="Gene3D" id="2.70.50.70">
    <property type="match status" value="1"/>
</dbReference>
<dbReference type="Proteomes" id="UP000266644">
    <property type="component" value="Unassembled WGS sequence"/>
</dbReference>
<reference evidence="3 5" key="3">
    <citation type="submission" date="2019-03" db="EMBL/GenBank/DDBJ databases">
        <title>Complete genome assembly of MDR B. fragilis.</title>
        <authorList>
            <person name="Sydenham T.V."/>
            <person name="Hasman H."/>
            <person name="Justesen U.S."/>
        </authorList>
    </citation>
    <scope>NUCLEOTIDE SEQUENCE [LARGE SCALE GENOMIC DNA]</scope>
    <source>
        <strain evidence="3 5">DCMSKEJBY0001B</strain>
    </source>
</reference>
<gene>
    <name evidence="4" type="ORF">DW228_14055</name>
    <name evidence="3" type="ORF">EC80_021680</name>
</gene>
<organism evidence="4 6">
    <name type="scientific">Bacteroides fragilis</name>
    <dbReference type="NCBI Taxonomy" id="817"/>
    <lineage>
        <taxon>Bacteria</taxon>
        <taxon>Pseudomonadati</taxon>
        <taxon>Bacteroidota</taxon>
        <taxon>Bacteroidia</taxon>
        <taxon>Bacteroidales</taxon>
        <taxon>Bacteroidaceae</taxon>
        <taxon>Bacteroides</taxon>
    </lineage>
</organism>
<reference evidence="3" key="1">
    <citation type="book" date="2014" name="THE 24TH EUROPEAN CONGRESS OF CLINICAL MICROBIOLOGY AND INFECTIOUS DISEASES" publisher="ECCMID 2014" city="Barcelona, Spain">
        <title>Identification of resistance genes in three multidrug-resistant Bacteroides fragilis isolates by whole genome sequencing.</title>
        <editorList>
            <person name="Unknown"/>
            <person name="A."/>
        </editorList>
        <authorList>
            <person name="Sydenham T.V."/>
            <person name="Hasman H."/>
            <person name="Wang M."/>
            <person name="Soki J."/>
            <person name="Nagy E."/>
            <person name="Justesen U.S."/>
        </authorList>
    </citation>
    <scope>NUCLEOTIDE SEQUENCE</scope>
    <source>
        <strain evidence="3">DCMSKEJBY0001B</strain>
    </source>
</reference>
<dbReference type="AlphaFoldDB" id="A0A0I9RS65"/>
<dbReference type="Pfam" id="PF14848">
    <property type="entry name" value="HU-DNA_bdg"/>
    <property type="match status" value="1"/>
</dbReference>
<proteinExistence type="predicted"/>
<dbReference type="Pfam" id="PF14734">
    <property type="entry name" value="DUF4469"/>
    <property type="match status" value="1"/>
</dbReference>
<evidence type="ECO:0000313" key="3">
    <source>
        <dbReference type="EMBL" id="QCQ47237.1"/>
    </source>
</evidence>
<dbReference type="CDD" id="cd12843">
    <property type="entry name" value="Bvu_2165_C_like"/>
    <property type="match status" value="1"/>
</dbReference>
<feature type="domain" description="DUF4469" evidence="1">
    <location>
        <begin position="162"/>
        <end position="247"/>
    </location>
</feature>
<sequence length="270" mass="28538">MKTRNYKMDLALMAYPNELTPDIDTDYIVKVNTQSQSLTLEEIAADVAARSGKFEASEVKSLFEMGFEAMAQAVASGYCVSTPLCYVRPMASGVVMEEELSLPVDREKVKVYASFSQGSAMKEAMAQAHITLFTQPAVTGPYIAGMTSTAYTDAAATTRAPMAAGKMAVITGEGLKVVGTDPSVGITLTSVSTPSKSFAIAPGDISPNTAKKLQFVLPAGITDGDWRVKVTTQYSKGGKVLTKTPRTFELPHPITIGDSGDGGIVDDPTA</sequence>
<evidence type="ECO:0000259" key="1">
    <source>
        <dbReference type="Pfam" id="PF14734"/>
    </source>
</evidence>
<evidence type="ECO:0000313" key="6">
    <source>
        <dbReference type="Proteomes" id="UP000266644"/>
    </source>
</evidence>
<evidence type="ECO:0000313" key="5">
    <source>
        <dbReference type="Proteomes" id="UP000036847"/>
    </source>
</evidence>
<evidence type="ECO:0000259" key="2">
    <source>
        <dbReference type="Pfam" id="PF14848"/>
    </source>
</evidence>
<evidence type="ECO:0000313" key="4">
    <source>
        <dbReference type="EMBL" id="RHH09697.1"/>
    </source>
</evidence>
<dbReference type="EMBL" id="QRJE01000022">
    <property type="protein sequence ID" value="RHH09697.1"/>
    <property type="molecule type" value="Genomic_DNA"/>
</dbReference>